<dbReference type="Pfam" id="PF22640">
    <property type="entry name" value="ManC_GMP_beta-helix"/>
    <property type="match status" value="1"/>
</dbReference>
<dbReference type="InterPro" id="IPR054566">
    <property type="entry name" value="ManC/GMP-like_b-helix"/>
</dbReference>
<dbReference type="Gene3D" id="2.60.120.10">
    <property type="entry name" value="Jelly Rolls"/>
    <property type="match status" value="1"/>
</dbReference>
<dbReference type="FunFam" id="3.90.550.10:FF:000046">
    <property type="entry name" value="Mannose-1-phosphate guanylyltransferase (GDP)"/>
    <property type="match status" value="1"/>
</dbReference>
<dbReference type="Pfam" id="PF01050">
    <property type="entry name" value="MannoseP_isomer"/>
    <property type="match status" value="1"/>
</dbReference>
<dbReference type="FunFam" id="2.60.120.10:FF:000032">
    <property type="entry name" value="Mannose-1-phosphate guanylyltransferase/mannose-6-phosphate isomerase"/>
    <property type="match status" value="1"/>
</dbReference>
<dbReference type="CDD" id="cd02509">
    <property type="entry name" value="GDP-M1P_Guanylyltransferase"/>
    <property type="match status" value="1"/>
</dbReference>
<keyword evidence="4 12" id="KW-0548">Nucleotidyltransferase</keyword>
<dbReference type="GO" id="GO:0009298">
    <property type="term" value="P:GDP-mannose biosynthetic process"/>
    <property type="evidence" value="ECO:0007669"/>
    <property type="project" value="TreeGrafter"/>
</dbReference>
<dbReference type="SUPFAM" id="SSF53448">
    <property type="entry name" value="Nucleotide-diphospho-sugar transferases"/>
    <property type="match status" value="1"/>
</dbReference>
<evidence type="ECO:0000256" key="8">
    <source>
        <dbReference type="RuleBase" id="RU004190"/>
    </source>
</evidence>
<comment type="similarity">
    <text evidence="1 8">Belongs to the mannose-6-phosphate isomerase type 2 family.</text>
</comment>
<dbReference type="InterPro" id="IPR005835">
    <property type="entry name" value="NTP_transferase_dom"/>
</dbReference>
<evidence type="ECO:0000256" key="1">
    <source>
        <dbReference type="ARBA" id="ARBA00006115"/>
    </source>
</evidence>
<keyword evidence="3 12" id="KW-0808">Transferase</keyword>
<evidence type="ECO:0000313" key="12">
    <source>
        <dbReference type="EMBL" id="QNN67139.1"/>
    </source>
</evidence>
<sequence length="481" mass="52438">MSLVRPVILSGGAGTRLWPISRLAFPKQLLPIAADQTMLQATVSRVVGAQFSAPIIVADEEHRFFVKDQLEGLGVAPAAILLEPEGRNTAAAIGLAAAWVRSQAHDDDLLLVLPSDHVIRDVASFWAGVSAAVPAAMTGGLVTFGIRPDRPHTGYGYVEAGQVSEHEGVQHVRRFVEKPSVEAAEAYLASGKFYWNSGMFLFRGRSILDELSEHEPRVWKAVDDASEGFQRDGDFVRPLSSPFCSSPSTSIDFAVMERTANSFVVPVDFGWSDVGSWDSLWEISSKDGNGNVVHGTVLPLDSRDCLVRSEHGKLVVTIGLRRIGVVATRDAILVTDLDRSQNVKEAVDILRERDDAVAVSASEVFRPWGSYQTIDYGERFQTKRLVVKPGASLSLQKHHHRSEHWVVVKGTAEVTVGDDVSLLQENESTYIPAGTLHRLANPGKVPLHLIEVQCGPYLGEDDIIRIDDAYGRGTSSCTKEG</sequence>
<dbReference type="InterPro" id="IPR014710">
    <property type="entry name" value="RmlC-like_jellyroll"/>
</dbReference>
<proteinExistence type="inferred from homology"/>
<dbReference type="GO" id="GO:0000271">
    <property type="term" value="P:polysaccharide biosynthetic process"/>
    <property type="evidence" value="ECO:0007669"/>
    <property type="project" value="InterPro"/>
</dbReference>
<dbReference type="AlphaFoldDB" id="A0A7G9SH14"/>
<keyword evidence="12" id="KW-0413">Isomerase</keyword>
<dbReference type="InterPro" id="IPR011051">
    <property type="entry name" value="RmlC_Cupin_sf"/>
</dbReference>
<dbReference type="InterPro" id="IPR051161">
    <property type="entry name" value="Mannose-6P_isomerase_type2"/>
</dbReference>
<dbReference type="InterPro" id="IPR001538">
    <property type="entry name" value="Man6P_isomerase-2_C"/>
</dbReference>
<dbReference type="GO" id="GO:0004475">
    <property type="term" value="F:mannose-1-phosphate guanylyltransferase (GTP) activity"/>
    <property type="evidence" value="ECO:0007669"/>
    <property type="project" value="UniProtKB-EC"/>
</dbReference>
<dbReference type="Gene3D" id="3.90.550.10">
    <property type="entry name" value="Spore Coat Polysaccharide Biosynthesis Protein SpsA, Chain A"/>
    <property type="match status" value="1"/>
</dbReference>
<dbReference type="RefSeq" id="WP_187537731.1">
    <property type="nucleotide sequence ID" value="NZ_BAABJT010000001.1"/>
</dbReference>
<gene>
    <name evidence="12" type="ORF">H9L13_10985</name>
</gene>
<reference evidence="12 13" key="1">
    <citation type="submission" date="2020-08" db="EMBL/GenBank/DDBJ databases">
        <title>Genome sequence of Sphingomonas lutea KCTC 23642T.</title>
        <authorList>
            <person name="Hyun D.-W."/>
            <person name="Bae J.-W."/>
        </authorList>
    </citation>
    <scope>NUCLEOTIDE SEQUENCE [LARGE SCALE GENOMIC DNA]</scope>
    <source>
        <strain evidence="12 13">KCTC 23642</strain>
    </source>
</reference>
<dbReference type="SUPFAM" id="SSF51182">
    <property type="entry name" value="RmlC-like cupins"/>
    <property type="match status" value="1"/>
</dbReference>
<comment type="catalytic activity">
    <reaction evidence="7">
        <text>alpha-D-mannose 1-phosphate + GTP + H(+) = GDP-alpha-D-mannose + diphosphate</text>
        <dbReference type="Rhea" id="RHEA:15229"/>
        <dbReference type="ChEBI" id="CHEBI:15378"/>
        <dbReference type="ChEBI" id="CHEBI:33019"/>
        <dbReference type="ChEBI" id="CHEBI:37565"/>
        <dbReference type="ChEBI" id="CHEBI:57527"/>
        <dbReference type="ChEBI" id="CHEBI:58409"/>
        <dbReference type="EC" id="2.7.7.13"/>
    </reaction>
</comment>
<feature type="domain" description="Mannose-6-phosphate isomerase type II C-terminal" evidence="10">
    <location>
        <begin position="360"/>
        <end position="468"/>
    </location>
</feature>
<organism evidence="12 13">
    <name type="scientific">Sphingomonas lutea</name>
    <dbReference type="NCBI Taxonomy" id="1045317"/>
    <lineage>
        <taxon>Bacteria</taxon>
        <taxon>Pseudomonadati</taxon>
        <taxon>Pseudomonadota</taxon>
        <taxon>Alphaproteobacteria</taxon>
        <taxon>Sphingomonadales</taxon>
        <taxon>Sphingomonadaceae</taxon>
        <taxon>Sphingomonas</taxon>
    </lineage>
</organism>
<keyword evidence="13" id="KW-1185">Reference proteome</keyword>
<evidence type="ECO:0000259" key="9">
    <source>
        <dbReference type="Pfam" id="PF00483"/>
    </source>
</evidence>
<dbReference type="EMBL" id="CP060718">
    <property type="protein sequence ID" value="QNN67139.1"/>
    <property type="molecule type" value="Genomic_DNA"/>
</dbReference>
<evidence type="ECO:0000313" key="13">
    <source>
        <dbReference type="Proteomes" id="UP000515971"/>
    </source>
</evidence>
<evidence type="ECO:0000259" key="11">
    <source>
        <dbReference type="Pfam" id="PF22640"/>
    </source>
</evidence>
<dbReference type="KEGG" id="slut:H9L13_10985"/>
<keyword evidence="5" id="KW-0547">Nucleotide-binding</keyword>
<dbReference type="PANTHER" id="PTHR46390:SF1">
    <property type="entry name" value="MANNOSE-1-PHOSPHATE GUANYLYLTRANSFERASE"/>
    <property type="match status" value="1"/>
</dbReference>
<evidence type="ECO:0000256" key="7">
    <source>
        <dbReference type="ARBA" id="ARBA00047343"/>
    </source>
</evidence>
<keyword evidence="6" id="KW-0342">GTP-binding</keyword>
<feature type="domain" description="MannoseP isomerase/GMP-like beta-helix" evidence="11">
    <location>
        <begin position="297"/>
        <end position="348"/>
    </location>
</feature>
<feature type="domain" description="Nucleotidyl transferase" evidence="9">
    <location>
        <begin position="6"/>
        <end position="287"/>
    </location>
</feature>
<evidence type="ECO:0000256" key="5">
    <source>
        <dbReference type="ARBA" id="ARBA00022741"/>
    </source>
</evidence>
<dbReference type="Pfam" id="PF00483">
    <property type="entry name" value="NTP_transferase"/>
    <property type="match status" value="1"/>
</dbReference>
<evidence type="ECO:0000256" key="2">
    <source>
        <dbReference type="ARBA" id="ARBA00012387"/>
    </source>
</evidence>
<dbReference type="GO" id="GO:0005525">
    <property type="term" value="F:GTP binding"/>
    <property type="evidence" value="ECO:0007669"/>
    <property type="project" value="UniProtKB-KW"/>
</dbReference>
<accession>A0A7G9SH14</accession>
<dbReference type="GO" id="GO:0016853">
    <property type="term" value="F:isomerase activity"/>
    <property type="evidence" value="ECO:0007669"/>
    <property type="project" value="UniProtKB-KW"/>
</dbReference>
<dbReference type="NCBIfam" id="TIGR01479">
    <property type="entry name" value="GMP_PMI"/>
    <property type="match status" value="1"/>
</dbReference>
<dbReference type="InterPro" id="IPR006375">
    <property type="entry name" value="Man1P_GuaTrfase/Man6P_Isoase"/>
</dbReference>
<name>A0A7G9SH14_9SPHN</name>
<dbReference type="InterPro" id="IPR029044">
    <property type="entry name" value="Nucleotide-diphossugar_trans"/>
</dbReference>
<evidence type="ECO:0000256" key="6">
    <source>
        <dbReference type="ARBA" id="ARBA00023134"/>
    </source>
</evidence>
<dbReference type="Proteomes" id="UP000515971">
    <property type="component" value="Chromosome"/>
</dbReference>
<dbReference type="InterPro" id="IPR049577">
    <property type="entry name" value="GMPP_N"/>
</dbReference>
<dbReference type="PANTHER" id="PTHR46390">
    <property type="entry name" value="MANNOSE-1-PHOSPHATE GUANYLYLTRANSFERASE"/>
    <property type="match status" value="1"/>
</dbReference>
<protein>
    <recommendedName>
        <fullName evidence="2">mannose-1-phosphate guanylyltransferase</fullName>
        <ecNumber evidence="2">2.7.7.13</ecNumber>
    </recommendedName>
</protein>
<dbReference type="CDD" id="cd02213">
    <property type="entry name" value="cupin_PMI_typeII_C"/>
    <property type="match status" value="1"/>
</dbReference>
<evidence type="ECO:0000256" key="4">
    <source>
        <dbReference type="ARBA" id="ARBA00022695"/>
    </source>
</evidence>
<dbReference type="EC" id="2.7.7.13" evidence="2"/>
<evidence type="ECO:0000256" key="3">
    <source>
        <dbReference type="ARBA" id="ARBA00022679"/>
    </source>
</evidence>
<evidence type="ECO:0000259" key="10">
    <source>
        <dbReference type="Pfam" id="PF01050"/>
    </source>
</evidence>